<evidence type="ECO:0000256" key="5">
    <source>
        <dbReference type="ARBA" id="ARBA00023295"/>
    </source>
</evidence>
<dbReference type="SUPFAM" id="SSF49785">
    <property type="entry name" value="Galactose-binding domain-like"/>
    <property type="match status" value="2"/>
</dbReference>
<reference evidence="8 9" key="1">
    <citation type="submission" date="2014-09" db="EMBL/GenBank/DDBJ databases">
        <title>Draft Genome Sequence of Draconibacterium sp. JN14CK-3.</title>
        <authorList>
            <person name="Dong C."/>
            <person name="Lai Q."/>
            <person name="Shao Z."/>
        </authorList>
    </citation>
    <scope>NUCLEOTIDE SEQUENCE [LARGE SCALE GENOMIC DNA]</scope>
    <source>
        <strain evidence="8 9">JN14CK-3</strain>
    </source>
</reference>
<evidence type="ECO:0000256" key="6">
    <source>
        <dbReference type="SAM" id="SignalP"/>
    </source>
</evidence>
<dbReference type="AlphaFoldDB" id="A0A0D8JEQ8"/>
<dbReference type="OrthoDB" id="1389336at2"/>
<evidence type="ECO:0000313" key="9">
    <source>
        <dbReference type="Proteomes" id="UP000032544"/>
    </source>
</evidence>
<gene>
    <name evidence="8" type="ORF">LH29_08425</name>
</gene>
<dbReference type="PANTHER" id="PTHR10030:SF37">
    <property type="entry name" value="ALPHA-L-FUCOSIDASE-RELATED"/>
    <property type="match status" value="1"/>
</dbReference>
<organism evidence="8 9">
    <name type="scientific">Draconibacterium sediminis</name>
    <dbReference type="NCBI Taxonomy" id="1544798"/>
    <lineage>
        <taxon>Bacteria</taxon>
        <taxon>Pseudomonadati</taxon>
        <taxon>Bacteroidota</taxon>
        <taxon>Bacteroidia</taxon>
        <taxon>Marinilabiliales</taxon>
        <taxon>Prolixibacteraceae</taxon>
        <taxon>Draconibacterium</taxon>
    </lineage>
</organism>
<dbReference type="FunFam" id="3.20.20.80:FF:000052">
    <property type="entry name" value="Putative alpha-L-fucosidase 1"/>
    <property type="match status" value="1"/>
</dbReference>
<name>A0A0D8JEQ8_9BACT</name>
<dbReference type="PANTHER" id="PTHR10030">
    <property type="entry name" value="ALPHA-L-FUCOSIDASE"/>
    <property type="match status" value="1"/>
</dbReference>
<dbReference type="PATRIC" id="fig|1544798.3.peg.1695"/>
<dbReference type="Proteomes" id="UP000032544">
    <property type="component" value="Unassembled WGS sequence"/>
</dbReference>
<evidence type="ECO:0000259" key="7">
    <source>
        <dbReference type="PROSITE" id="PS50022"/>
    </source>
</evidence>
<dbReference type="SMART" id="SM00812">
    <property type="entry name" value="Alpha_L_fucos"/>
    <property type="match status" value="1"/>
</dbReference>
<dbReference type="GO" id="GO:0004560">
    <property type="term" value="F:alpha-L-fucosidase activity"/>
    <property type="evidence" value="ECO:0007669"/>
    <property type="project" value="InterPro"/>
</dbReference>
<dbReference type="PROSITE" id="PS50022">
    <property type="entry name" value="FA58C_3"/>
    <property type="match status" value="2"/>
</dbReference>
<dbReference type="InterPro" id="IPR057739">
    <property type="entry name" value="Glyco_hydro_29_N"/>
</dbReference>
<dbReference type="InterPro" id="IPR000933">
    <property type="entry name" value="Glyco_hydro_29"/>
</dbReference>
<dbReference type="PROSITE" id="PS51257">
    <property type="entry name" value="PROKAR_LIPOPROTEIN"/>
    <property type="match status" value="1"/>
</dbReference>
<dbReference type="EC" id="3.2.1.51" evidence="2"/>
<keyword evidence="4" id="KW-0378">Hydrolase</keyword>
<dbReference type="STRING" id="1544798.LH29_08425"/>
<dbReference type="GO" id="GO:0005764">
    <property type="term" value="C:lysosome"/>
    <property type="evidence" value="ECO:0007669"/>
    <property type="project" value="TreeGrafter"/>
</dbReference>
<dbReference type="Pfam" id="PF13287">
    <property type="entry name" value="Fn3_assoc"/>
    <property type="match status" value="1"/>
</dbReference>
<keyword evidence="9" id="KW-1185">Reference proteome</keyword>
<dbReference type="GO" id="GO:0006004">
    <property type="term" value="P:fucose metabolic process"/>
    <property type="evidence" value="ECO:0007669"/>
    <property type="project" value="TreeGrafter"/>
</dbReference>
<evidence type="ECO:0000256" key="1">
    <source>
        <dbReference type="ARBA" id="ARBA00007951"/>
    </source>
</evidence>
<sequence>MKYKKLGLWAILLIFITSCKQVDPPLAVGPVPTDAQLKWHEMEQYAFVHFSMNTFTDIEWGYGDKSPELFNPTDLDCRQWARVCKEAGLKGIIITAKHHDGFCLWPSKYTEYSVKNSPWRDGKGDLLRELSDACKEYGLKFGVYLSPWDRNHPDYGKPEYITYFRNQLRELLTNYGDVFEIWFDGANGGSGYYGGANETRNVDRKTYYDWENTYKIVRELQPNAILFSDAGPGCRWCGNEEGWVGKTNWSTLRRDEVWPGWPHYEQLRYGHEDGTHWVPAEVDVSIRPGWFYHQSEDHKVKTLPHLLDIYYHSVGRGATLLINFPVDPRGLIHETDEEQILKLSNALKADFAVDLAQGEDAEADNERGNSGKYKAANVTDGDKETYWATDDQVSEASLTINLEEPTEFNRFLIQEYIRLGQRVKEFTLEALVNGEWKTLAEETTIGYKRILRLPTTTATKVRVNIKSAKASPLISNVEIYNAPKILTAPVISRNKEGLLKIHSADKEVKVYYTMDGSEPNEKSNSYTEPFILDRKAIVKAITVDPLSDKRSPVSREAFDIVKKQWKVVGVNDENVNKIFDGDPSTVWHQKGAKMPVDLVVDLGDVNSVKGFRYLPDQSRWSDGIIFNYEFYGSENGRSWKLLSEGEFSNIKNSPIWQTKYFEPVKVKYLKLKALNNTNDNHAVGYAEFDIVTND</sequence>
<dbReference type="GO" id="GO:0016139">
    <property type="term" value="P:glycoside catabolic process"/>
    <property type="evidence" value="ECO:0007669"/>
    <property type="project" value="TreeGrafter"/>
</dbReference>
<keyword evidence="3 6" id="KW-0732">Signal</keyword>
<evidence type="ECO:0000256" key="3">
    <source>
        <dbReference type="ARBA" id="ARBA00022729"/>
    </source>
</evidence>
<keyword evidence="5" id="KW-0326">Glycosidase</keyword>
<dbReference type="Gene3D" id="2.60.120.260">
    <property type="entry name" value="Galactose-binding domain-like"/>
    <property type="match status" value="2"/>
</dbReference>
<dbReference type="Pfam" id="PF00754">
    <property type="entry name" value="F5_F8_type_C"/>
    <property type="match status" value="2"/>
</dbReference>
<feature type="domain" description="F5/8 type C" evidence="7">
    <location>
        <begin position="344"/>
        <end position="482"/>
    </location>
</feature>
<dbReference type="InterPro" id="IPR026876">
    <property type="entry name" value="Fn3_assoc_repeat"/>
</dbReference>
<dbReference type="InterPro" id="IPR008979">
    <property type="entry name" value="Galactose-bd-like_sf"/>
</dbReference>
<dbReference type="SUPFAM" id="SSF51445">
    <property type="entry name" value="(Trans)glycosidases"/>
    <property type="match status" value="1"/>
</dbReference>
<proteinExistence type="inferred from homology"/>
<accession>A0A0D8JEQ8</accession>
<evidence type="ECO:0000256" key="2">
    <source>
        <dbReference type="ARBA" id="ARBA00012662"/>
    </source>
</evidence>
<comment type="similarity">
    <text evidence="1">Belongs to the glycosyl hydrolase 29 family.</text>
</comment>
<protein>
    <recommendedName>
        <fullName evidence="2">alpha-L-fucosidase</fullName>
        <ecNumber evidence="2">3.2.1.51</ecNumber>
    </recommendedName>
</protein>
<feature type="chain" id="PRO_5002331045" description="alpha-L-fucosidase" evidence="6">
    <location>
        <begin position="21"/>
        <end position="694"/>
    </location>
</feature>
<feature type="signal peptide" evidence="6">
    <location>
        <begin position="1"/>
        <end position="20"/>
    </location>
</feature>
<dbReference type="Gene3D" id="3.20.20.80">
    <property type="entry name" value="Glycosidases"/>
    <property type="match status" value="1"/>
</dbReference>
<dbReference type="EMBL" id="JRHC01000001">
    <property type="protein sequence ID" value="KJF45382.1"/>
    <property type="molecule type" value="Genomic_DNA"/>
</dbReference>
<evidence type="ECO:0000313" key="8">
    <source>
        <dbReference type="EMBL" id="KJF45382.1"/>
    </source>
</evidence>
<dbReference type="InterPro" id="IPR000421">
    <property type="entry name" value="FA58C"/>
</dbReference>
<dbReference type="InterPro" id="IPR017853">
    <property type="entry name" value="GH"/>
</dbReference>
<comment type="caution">
    <text evidence="8">The sequence shown here is derived from an EMBL/GenBank/DDBJ whole genome shotgun (WGS) entry which is preliminary data.</text>
</comment>
<evidence type="ECO:0000256" key="4">
    <source>
        <dbReference type="ARBA" id="ARBA00022801"/>
    </source>
</evidence>
<dbReference type="Pfam" id="PF01120">
    <property type="entry name" value="Alpha_L_fucos"/>
    <property type="match status" value="1"/>
</dbReference>
<feature type="domain" description="F5/8 type C" evidence="7">
    <location>
        <begin position="540"/>
        <end position="693"/>
    </location>
</feature>